<comment type="caution">
    <text evidence="9">The sequence shown here is derived from an EMBL/GenBank/DDBJ whole genome shotgun (WGS) entry which is preliminary data.</text>
</comment>
<dbReference type="InterPro" id="IPR050557">
    <property type="entry name" value="RTX_toxin/Mannuronan_C5-epim"/>
</dbReference>
<protein>
    <submittedName>
        <fullName evidence="9">Calcium-binding protein</fullName>
    </submittedName>
</protein>
<dbReference type="InterPro" id="IPR003995">
    <property type="entry name" value="RTX_toxin_determinant-A"/>
</dbReference>
<dbReference type="OrthoDB" id="7234196at2"/>
<evidence type="ECO:0000313" key="10">
    <source>
        <dbReference type="Proteomes" id="UP000245048"/>
    </source>
</evidence>
<reference evidence="10" key="1">
    <citation type="submission" date="2017-10" db="EMBL/GenBank/DDBJ databases">
        <authorList>
            <person name="Toshchakov S.V."/>
            <person name="Goeva M.A."/>
        </authorList>
    </citation>
    <scope>NUCLEOTIDE SEQUENCE [LARGE SCALE GENOMIC DNA]</scope>
    <source>
        <strain evidence="10">JR1/69-1-13</strain>
    </source>
</reference>
<dbReference type="PANTHER" id="PTHR38340:SF1">
    <property type="entry name" value="S-LAYER PROTEIN"/>
    <property type="match status" value="1"/>
</dbReference>
<dbReference type="Pfam" id="PF00353">
    <property type="entry name" value="HemolysinCabind"/>
    <property type="match status" value="5"/>
</dbReference>
<dbReference type="RefSeq" id="WP_109518994.1">
    <property type="nucleotide sequence ID" value="NZ_PDOA01000025.1"/>
</dbReference>
<dbReference type="GO" id="GO:0016020">
    <property type="term" value="C:membrane"/>
    <property type="evidence" value="ECO:0007669"/>
    <property type="project" value="UniProtKB-SubCell"/>
</dbReference>
<evidence type="ECO:0000256" key="8">
    <source>
        <dbReference type="SAM" id="MobiDB-lite"/>
    </source>
</evidence>
<organism evidence="9 10">
    <name type="scientific">Teichococcus aestuarii</name>
    <dbReference type="NCBI Taxonomy" id="568898"/>
    <lineage>
        <taxon>Bacteria</taxon>
        <taxon>Pseudomonadati</taxon>
        <taxon>Pseudomonadota</taxon>
        <taxon>Alphaproteobacteria</taxon>
        <taxon>Acetobacterales</taxon>
        <taxon>Roseomonadaceae</taxon>
        <taxon>Roseomonas</taxon>
    </lineage>
</organism>
<dbReference type="PRINTS" id="PR00313">
    <property type="entry name" value="CABNDNGRPT"/>
</dbReference>
<sequence length="502" mass="51601">MRFANLNSSAVSFLSFLGDFAAEAERRVSGGLHLDFHSDDTFYDLAVGGRAGDEIGASSGINYSWGLGGSDRLGGGERDDVLHGDKGADLISAGMGADEVEGGAGNDTLYGGPGADVVRGGPGDDYLDEGEGHSTVDGEEGDDTLVGGGGPDAFMVSPMSGNDVIKDFTPGPGMFDHLAIMGDLRWENLSFDDTTDGVRVSWEGGSVLLEGVIKSDLAQDDFMFADSPDLPLPAARIPDGPTAERATPSVAGPEVAGDEETGRLFDFFADIFFSSRTLTFDFDEYAVTRGTGSDDVLSGTGLSDSVFGLGGNDDISALGGDDHVQGDDGNDTLDGGDGRDRVVGGTGDDQMAGGNESDELMGGAGNDYLDEGVAHGMLEGGMGDDTLVGGAGADAFIVSHDSGNDEVLDFLATGDAQGAFDHIAFVGIRADDVMVQDTDRGALVSWDVDGVGGSDGSIMLVGVPLADLRQSDFMFGDAPQFVDGVSDIGSWYIFPDNSGAIA</sequence>
<evidence type="ECO:0000256" key="3">
    <source>
        <dbReference type="ARBA" id="ARBA00022525"/>
    </source>
</evidence>
<dbReference type="GO" id="GO:0090729">
    <property type="term" value="F:toxin activity"/>
    <property type="evidence" value="ECO:0007669"/>
    <property type="project" value="UniProtKB-KW"/>
</dbReference>
<dbReference type="Gene3D" id="2.150.10.10">
    <property type="entry name" value="Serralysin-like metalloprotease, C-terminal"/>
    <property type="match status" value="2"/>
</dbReference>
<dbReference type="GO" id="GO:0005576">
    <property type="term" value="C:extracellular region"/>
    <property type="evidence" value="ECO:0007669"/>
    <property type="project" value="UniProtKB-SubCell"/>
</dbReference>
<evidence type="ECO:0000256" key="4">
    <source>
        <dbReference type="ARBA" id="ARBA00022656"/>
    </source>
</evidence>
<dbReference type="EMBL" id="PDOA01000025">
    <property type="protein sequence ID" value="PWC26761.1"/>
    <property type="molecule type" value="Genomic_DNA"/>
</dbReference>
<evidence type="ECO:0000313" key="9">
    <source>
        <dbReference type="EMBL" id="PWC26761.1"/>
    </source>
</evidence>
<dbReference type="InterPro" id="IPR001343">
    <property type="entry name" value="Hemolysn_Ca-bd"/>
</dbReference>
<dbReference type="PRINTS" id="PR01488">
    <property type="entry name" value="RTXTOXINA"/>
</dbReference>
<keyword evidence="5" id="KW-0677">Repeat</keyword>
<keyword evidence="7" id="KW-0472">Membrane</keyword>
<dbReference type="AlphaFoldDB" id="A0A2U1UYU1"/>
<dbReference type="InterPro" id="IPR011049">
    <property type="entry name" value="Serralysin-like_metalloprot_C"/>
</dbReference>
<evidence type="ECO:0000256" key="6">
    <source>
        <dbReference type="ARBA" id="ARBA00023026"/>
    </source>
</evidence>
<proteinExistence type="predicted"/>
<evidence type="ECO:0000256" key="1">
    <source>
        <dbReference type="ARBA" id="ARBA00004370"/>
    </source>
</evidence>
<dbReference type="PANTHER" id="PTHR38340">
    <property type="entry name" value="S-LAYER PROTEIN"/>
    <property type="match status" value="1"/>
</dbReference>
<comment type="subcellular location">
    <subcellularLocation>
        <location evidence="1">Membrane</location>
    </subcellularLocation>
    <subcellularLocation>
        <location evidence="2">Secreted</location>
    </subcellularLocation>
</comment>
<evidence type="ECO:0000256" key="5">
    <source>
        <dbReference type="ARBA" id="ARBA00022737"/>
    </source>
</evidence>
<name>A0A2U1UYU1_9PROT</name>
<evidence type="ECO:0000256" key="2">
    <source>
        <dbReference type="ARBA" id="ARBA00004613"/>
    </source>
</evidence>
<keyword evidence="4" id="KW-0800">Toxin</keyword>
<keyword evidence="10" id="KW-1185">Reference proteome</keyword>
<dbReference type="GO" id="GO:0005509">
    <property type="term" value="F:calcium ion binding"/>
    <property type="evidence" value="ECO:0007669"/>
    <property type="project" value="InterPro"/>
</dbReference>
<gene>
    <name evidence="9" type="ORF">CR165_21565</name>
</gene>
<keyword evidence="3" id="KW-0964">Secreted</keyword>
<dbReference type="Proteomes" id="UP000245048">
    <property type="component" value="Unassembled WGS sequence"/>
</dbReference>
<feature type="region of interest" description="Disordered" evidence="8">
    <location>
        <begin position="317"/>
        <end position="364"/>
    </location>
</feature>
<accession>A0A2U1UYU1</accession>
<keyword evidence="6" id="KW-0843">Virulence</keyword>
<dbReference type="SUPFAM" id="SSF51120">
    <property type="entry name" value="beta-Roll"/>
    <property type="match status" value="2"/>
</dbReference>
<evidence type="ECO:0000256" key="7">
    <source>
        <dbReference type="ARBA" id="ARBA00023136"/>
    </source>
</evidence>